<feature type="coiled-coil region" evidence="1">
    <location>
        <begin position="1730"/>
        <end position="1787"/>
    </location>
</feature>
<accession>A0A9W7B3B9</accession>
<protein>
    <recommendedName>
        <fullName evidence="4">C2 domain-containing protein</fullName>
    </recommendedName>
</protein>
<keyword evidence="3" id="KW-1133">Transmembrane helix</keyword>
<feature type="domain" description="C2" evidence="4">
    <location>
        <begin position="221"/>
        <end position="353"/>
    </location>
</feature>
<evidence type="ECO:0000256" key="2">
    <source>
        <dbReference type="SAM" id="MobiDB-lite"/>
    </source>
</evidence>
<keyword evidence="1" id="KW-0175">Coiled coil</keyword>
<evidence type="ECO:0000259" key="4">
    <source>
        <dbReference type="PROSITE" id="PS50004"/>
    </source>
</evidence>
<sequence length="2059" mass="233225">MASIAPKSSPLPSIPASVLGGKATDTDLANKAILALSQKKGISLLNKSKLRTLAGKAKITVDSLQQDPNYKPSSKEEIVESESDTETDSKEDSVYSMSDSDVENDKDGSDDEETEDLEAQIVSGETTEPYPPKPTRVEVKSQLKLFKRSKKNTELKHGGRQIMQLYESWKEQLDLKNEYVKEEEYLNAHKQKDKLRYTRYKLVKLIEAKLDTVNLNKTLRRYKDIQNNCVPKLRASEWNGRLNIIAHEADGVKGKDKRTNAYLRFRLGGVGVWKKTKTVKNSTTTPDFTDEKISFDVLDGNKICENNDATLEVEIFDDNFPFDAKLGLDDLIGSTYINIVDLIRSTGYIEDWFDIEYKHKGVNKYAGSVFLKMTFYGYEKIRYPQYRPTLDGSDRVLGCLVDKTPVKRFFDLLPNPKYDYKTMASGRLHLTLDRCLKLQYPNGSNLTHYPWIYIKMNISGGSNKPLKFRSLPAKNVECDLIGGKKCTAVFHHQKFVFDFVPKTVADLFGEGTWEDDENQNLTELKPKGGLLSYLTSDKMDPYVSLSFGGEHKSSKTCSDGHTAPNFFNEQIVLWSGINKRKVPDWTDKVSIKLFDNDFGRDYEIGSAQLDLLQYFSLSSEQSNKTRTLNIFKKGREAGSLVYKLDFIPAGVLNCWVKGCSNLRNTEIVGSQDPYCVITLTSANTSKADHNVKTKTHNDGGKNPIFGEFFKFDVVDVYEINIKVFDEDFGKDDLIGETTYSFIEVIKAGGFAKSCTVPIAYKGKPAGDVNVVMSFDVNPVQGTPYSGFRYPGHVPMVETFLPPVNDNDPFKNRIGAMRPEKGWAVPGRLVLNVIELDDIKGKDNDLQAYVKVKLGAKRTKENCKTKTHKSDETGRDIKIDETFMIDVTDANDIKQDDEIELEFQVFDDNWNDTLLCTCALKLRQYMEWSPYEPVDLWLDLNFAGDDDVNGRIHFSLRWQPAITGLVKIALNSATGLKGGGFGDKCDPYVTAQLGDGNKCRSITYDDAGSTADFRDEELLLWCNGLNWLKPLTFKCWDDDFGRDDFLGMKEVDVTSIMGGTLPKISVDVTVPFNGVKTENFKDKEKHVLIAALAELLNEDKDEIDDLKIHDRPTTLEDPQRKPGVNLTFSLRKNLKKGMKWKTREQRLECVKKLFPDREKVHESVDPKPVDLLKRFDYVMSDKADMLHSFQGAIQSKGAQQLLLSLSSLTIDSKHWTSPTISVTGMKAYDLLDKKGKPQKTDSELHMQIEWIPAGILVVQVLEGRGMRNTEWVGKTDNYYVVNLKGAAPGGLANFEKRSKTIKGGGPDCDFEGNEMSFDVVDHRELEIVVWDDDMGKDDEIGRVTVDLRSVYKKGVVDEWHAMTFAKPVGICGCGKGKTVAIPAGELRVVLSFFGEEGVKYPASVGRIDPIAQAKLEKKHTQELAVLVAKYDNLKEERRLNMVADDKEFIMKRQQAWDEEENQLRCDFTKQKEARRLDIIEDSKRPRDEDGNLLDEEGIALKEYKDDNREKTLGTAFELMSPLEQEAFEKEKQDKLDKTIADALEVIDKEHKRRHKEMIDGRANDLEGGVSGGGTDLDARIESEMLRLSGEYDIALAFLFEVQESEIRGSSYDESERVNHAKKKVRPGSSTEIVAVEIEVVPIAGPDDELDMISVASSVASFQRGCKSNPVLPALEMVPFLKPVGEEGGEGEEGGGEGGMGGAMVEVMEPPLLNEFGEEIKIEPPEPTEEEKVEHEKMIQDIEEQLAREKAKQLTAPVTLDFELLDGILDEVQDEVQSKLEQHEQTLRDLFSIWLPMLKKVRRLNHLVDDSRTVRAYEGYLKDRELLFAETKKVKKQYIKQMEKLKKAALVSEDFKIVYIANKELRDTRDRLKERLYRTWKENFWYHTSRYIVVFFQFIIAAVWATVMYIPFIGLFCFGFVCSSDIDVTDGEWHGEDLEASVAAAAFPAMIVLGFPGYVVDMRGYLFGREGERKNWIWRKVFRPRNFDEEMMKTLFKISDKIQEENDEAELQRDMKKSVTELEKEAEGGVKEYAARVLEKKEFRDGAAVKVNNGGSAEDAR</sequence>
<feature type="compositionally biased region" description="Acidic residues" evidence="2">
    <location>
        <begin position="100"/>
        <end position="118"/>
    </location>
</feature>
<evidence type="ECO:0000256" key="3">
    <source>
        <dbReference type="SAM" id="Phobius"/>
    </source>
</evidence>
<dbReference type="CDD" id="cd00030">
    <property type="entry name" value="C2"/>
    <property type="match status" value="1"/>
</dbReference>
<feature type="transmembrane region" description="Helical" evidence="3">
    <location>
        <begin position="1939"/>
        <end position="1958"/>
    </location>
</feature>
<feature type="region of interest" description="Disordered" evidence="2">
    <location>
        <begin position="57"/>
        <end position="135"/>
    </location>
</feature>
<organism evidence="5 6">
    <name type="scientific">Triparma laevis f. inornata</name>
    <dbReference type="NCBI Taxonomy" id="1714386"/>
    <lineage>
        <taxon>Eukaryota</taxon>
        <taxon>Sar</taxon>
        <taxon>Stramenopiles</taxon>
        <taxon>Ochrophyta</taxon>
        <taxon>Bolidophyceae</taxon>
        <taxon>Parmales</taxon>
        <taxon>Triparmaceae</taxon>
        <taxon>Triparma</taxon>
    </lineage>
</organism>
<dbReference type="EMBL" id="BLQM01000281">
    <property type="protein sequence ID" value="GMH80362.1"/>
    <property type="molecule type" value="Genomic_DNA"/>
</dbReference>
<proteinExistence type="predicted"/>
<feature type="domain" description="C2" evidence="4">
    <location>
        <begin position="632"/>
        <end position="754"/>
    </location>
</feature>
<dbReference type="PROSITE" id="PS50004">
    <property type="entry name" value="C2"/>
    <property type="match status" value="5"/>
</dbReference>
<feature type="domain" description="C2" evidence="4">
    <location>
        <begin position="1232"/>
        <end position="1359"/>
    </location>
</feature>
<comment type="caution">
    <text evidence="5">The sequence shown here is derived from an EMBL/GenBank/DDBJ whole genome shotgun (WGS) entry which is preliminary data.</text>
</comment>
<feature type="transmembrane region" description="Helical" evidence="3">
    <location>
        <begin position="1889"/>
        <end position="1919"/>
    </location>
</feature>
<dbReference type="SMART" id="SM00239">
    <property type="entry name" value="C2"/>
    <property type="match status" value="5"/>
</dbReference>
<dbReference type="Pfam" id="PF00168">
    <property type="entry name" value="C2"/>
    <property type="match status" value="6"/>
</dbReference>
<reference evidence="6" key="1">
    <citation type="journal article" date="2023" name="Commun. Biol.">
        <title>Genome analysis of Parmales, the sister group of diatoms, reveals the evolutionary specialization of diatoms from phago-mixotrophs to photoautotrophs.</title>
        <authorList>
            <person name="Ban H."/>
            <person name="Sato S."/>
            <person name="Yoshikawa S."/>
            <person name="Yamada K."/>
            <person name="Nakamura Y."/>
            <person name="Ichinomiya M."/>
            <person name="Sato N."/>
            <person name="Blanc-Mathieu R."/>
            <person name="Endo H."/>
            <person name="Kuwata A."/>
            <person name="Ogata H."/>
        </authorList>
    </citation>
    <scope>NUCLEOTIDE SEQUENCE [LARGE SCALE GENOMIC DNA]</scope>
</reference>
<feature type="compositionally biased region" description="Polar residues" evidence="2">
    <location>
        <begin position="62"/>
        <end position="72"/>
    </location>
</feature>
<feature type="domain" description="C2" evidence="4">
    <location>
        <begin position="807"/>
        <end position="937"/>
    </location>
</feature>
<dbReference type="PANTHER" id="PTHR47052">
    <property type="entry name" value="CONSERVED SERINE PROLINE-RICH PROTEIN (AFU_ORTHOLOGUE AFUA_2G01790)"/>
    <property type="match status" value="1"/>
</dbReference>
<dbReference type="InterPro" id="IPR000008">
    <property type="entry name" value="C2_dom"/>
</dbReference>
<dbReference type="InterPro" id="IPR052981">
    <property type="entry name" value="Ingression_C2_domain"/>
</dbReference>
<feature type="region of interest" description="Disordered" evidence="2">
    <location>
        <begin position="1"/>
        <end position="21"/>
    </location>
</feature>
<dbReference type="Gene3D" id="2.60.40.150">
    <property type="entry name" value="C2 domain"/>
    <property type="match status" value="6"/>
</dbReference>
<keyword evidence="3" id="KW-0472">Membrane</keyword>
<evidence type="ECO:0000313" key="5">
    <source>
        <dbReference type="EMBL" id="GMH80362.1"/>
    </source>
</evidence>
<feature type="domain" description="C2" evidence="4">
    <location>
        <begin position="947"/>
        <end position="1067"/>
    </location>
</feature>
<keyword evidence="3" id="KW-0812">Transmembrane</keyword>
<dbReference type="SUPFAM" id="SSF49562">
    <property type="entry name" value="C2 domain (Calcium/lipid-binding domain, CaLB)"/>
    <property type="match status" value="6"/>
</dbReference>
<dbReference type="Proteomes" id="UP001162640">
    <property type="component" value="Unassembled WGS sequence"/>
</dbReference>
<dbReference type="PANTHER" id="PTHR47052:SF3">
    <property type="entry name" value="INGRESSION PROTEIN 1"/>
    <property type="match status" value="1"/>
</dbReference>
<dbReference type="InterPro" id="IPR035892">
    <property type="entry name" value="C2_domain_sf"/>
</dbReference>
<evidence type="ECO:0000313" key="6">
    <source>
        <dbReference type="Proteomes" id="UP001162640"/>
    </source>
</evidence>
<gene>
    <name evidence="5" type="ORF">TL16_g08515</name>
</gene>
<name>A0A9W7B3B9_9STRA</name>
<evidence type="ECO:0000256" key="1">
    <source>
        <dbReference type="SAM" id="Coils"/>
    </source>
</evidence>